<reference evidence="3" key="1">
    <citation type="journal article" date="2013" name="Genome Biol.">
        <title>Draft genome of the mountain pine beetle, Dendroctonus ponderosae Hopkins, a major forest pest.</title>
        <authorList>
            <person name="Keeling C.I."/>
            <person name="Yuen M.M."/>
            <person name="Liao N.Y."/>
            <person name="Docking T.R."/>
            <person name="Chan S.K."/>
            <person name="Taylor G.A."/>
            <person name="Palmquist D.L."/>
            <person name="Jackman S.D."/>
            <person name="Nguyen A."/>
            <person name="Li M."/>
            <person name="Henderson H."/>
            <person name="Janes J.K."/>
            <person name="Zhao Y."/>
            <person name="Pandoh P."/>
            <person name="Moore R."/>
            <person name="Sperling F.A."/>
            <person name="Huber D.P."/>
            <person name="Birol I."/>
            <person name="Jones S.J."/>
            <person name="Bohlmann J."/>
        </authorList>
    </citation>
    <scope>NUCLEOTIDE SEQUENCE</scope>
</reference>
<accession>A0AAR5Q4A4</accession>
<evidence type="ECO:0000313" key="2">
    <source>
        <dbReference type="EnsemblMetazoa" id="XP_019768042.1"/>
    </source>
</evidence>
<dbReference type="SUPFAM" id="SSF52087">
    <property type="entry name" value="CRAL/TRIO domain"/>
    <property type="match status" value="1"/>
</dbReference>
<dbReference type="GO" id="GO:1902936">
    <property type="term" value="F:phosphatidylinositol bisphosphate binding"/>
    <property type="evidence" value="ECO:0007669"/>
    <property type="project" value="TreeGrafter"/>
</dbReference>
<evidence type="ECO:0000259" key="1">
    <source>
        <dbReference type="PROSITE" id="PS50191"/>
    </source>
</evidence>
<dbReference type="InterPro" id="IPR036865">
    <property type="entry name" value="CRAL-TRIO_dom_sf"/>
</dbReference>
<dbReference type="PRINTS" id="PR00180">
    <property type="entry name" value="CRETINALDHBP"/>
</dbReference>
<dbReference type="Proteomes" id="UP000019118">
    <property type="component" value="Unassembled WGS sequence"/>
</dbReference>
<dbReference type="PANTHER" id="PTHR10174:SF230">
    <property type="entry name" value="ALPHA-TOCOPHEROL TRANSFER PROTEIN-LIKE"/>
    <property type="match status" value="1"/>
</dbReference>
<protein>
    <recommendedName>
        <fullName evidence="1">CRAL-TRIO domain-containing protein</fullName>
    </recommendedName>
</protein>
<sequence>MHKSKKVHFRRTLSSFRLETIKNALDHAPKFATTFRILDDQIQQCFEHRYQFSLQERAIFSPVAATVQATALQVMKNSLNTLLNAPTCAQLRTIRRNINEECEDKLRHNERHMQQWISYQRHFPQKIDAKLVRNVLRANKHVLDRTKRKLEQQLAARHIYPEFFQNRSPFSQEIERAMSVVNIAYMPSMTQNGERIAVFSLNRFEAAQFNSVHVIKLVLMIFDLVLSSEHIYAGDIAIFDGAHFSAAHVAQYLGPHFNTIMTILKEAYSIRLKEIHVINAPSLLVHMLAIIKPLLHPSLRRSIHIHENPSQILEIFGAQNLPSNYGGQLRTLRKMATDWYDAVSRHADWFQAQESVQISAVPQKTRSQLHSPDQMGLEGSFRQLNID</sequence>
<dbReference type="PANTHER" id="PTHR10174">
    <property type="entry name" value="ALPHA-TOCOPHEROL TRANSFER PROTEIN-RELATED"/>
    <property type="match status" value="1"/>
</dbReference>
<dbReference type="AlphaFoldDB" id="A0AAR5Q4A4"/>
<dbReference type="EnsemblMetazoa" id="XM_019912483.1">
    <property type="protein sequence ID" value="XP_019768042.1"/>
    <property type="gene ID" value="LOC109542996"/>
</dbReference>
<keyword evidence="3" id="KW-1185">Reference proteome</keyword>
<dbReference type="Gene3D" id="3.40.525.10">
    <property type="entry name" value="CRAL-TRIO lipid binding domain"/>
    <property type="match status" value="1"/>
</dbReference>
<dbReference type="CDD" id="cd00170">
    <property type="entry name" value="SEC14"/>
    <property type="match status" value="1"/>
</dbReference>
<name>A0AAR5Q4A4_DENPD</name>
<feature type="domain" description="CRAL-TRIO" evidence="1">
    <location>
        <begin position="173"/>
        <end position="333"/>
    </location>
</feature>
<evidence type="ECO:0000313" key="3">
    <source>
        <dbReference type="Proteomes" id="UP000019118"/>
    </source>
</evidence>
<organism evidence="2 3">
    <name type="scientific">Dendroctonus ponderosae</name>
    <name type="common">Mountain pine beetle</name>
    <dbReference type="NCBI Taxonomy" id="77166"/>
    <lineage>
        <taxon>Eukaryota</taxon>
        <taxon>Metazoa</taxon>
        <taxon>Ecdysozoa</taxon>
        <taxon>Arthropoda</taxon>
        <taxon>Hexapoda</taxon>
        <taxon>Insecta</taxon>
        <taxon>Pterygota</taxon>
        <taxon>Neoptera</taxon>
        <taxon>Endopterygota</taxon>
        <taxon>Coleoptera</taxon>
        <taxon>Polyphaga</taxon>
        <taxon>Cucujiformia</taxon>
        <taxon>Curculionidae</taxon>
        <taxon>Scolytinae</taxon>
        <taxon>Dendroctonus</taxon>
    </lineage>
</organism>
<gene>
    <name evidence="2" type="primary">109542996</name>
</gene>
<dbReference type="PROSITE" id="PS50191">
    <property type="entry name" value="CRAL_TRIO"/>
    <property type="match status" value="1"/>
</dbReference>
<reference evidence="2" key="2">
    <citation type="submission" date="2024-08" db="UniProtKB">
        <authorList>
            <consortium name="EnsemblMetazoa"/>
        </authorList>
    </citation>
    <scope>IDENTIFICATION</scope>
</reference>
<dbReference type="Pfam" id="PF00650">
    <property type="entry name" value="CRAL_TRIO"/>
    <property type="match status" value="1"/>
</dbReference>
<proteinExistence type="predicted"/>
<dbReference type="InterPro" id="IPR001251">
    <property type="entry name" value="CRAL-TRIO_dom"/>
</dbReference>
<dbReference type="GO" id="GO:0016020">
    <property type="term" value="C:membrane"/>
    <property type="evidence" value="ECO:0007669"/>
    <property type="project" value="TreeGrafter"/>
</dbReference>